<dbReference type="PRINTS" id="PR01215">
    <property type="entry name" value="A1MCGLOBULIN"/>
</dbReference>
<evidence type="ECO:0000256" key="24">
    <source>
        <dbReference type="ARBA" id="ARBA00023136"/>
    </source>
</evidence>
<evidence type="ECO:0000256" key="10">
    <source>
        <dbReference type="ARBA" id="ARBA00022490"/>
    </source>
</evidence>
<keyword evidence="10" id="KW-0963">Cytoplasm</keyword>
<dbReference type="GO" id="GO:0016491">
    <property type="term" value="F:oxidoreductase activity"/>
    <property type="evidence" value="ECO:0007669"/>
    <property type="project" value="UniProtKB-KW"/>
</dbReference>
<feature type="domain" description="BPTI/Kunitz inhibitor" evidence="30">
    <location>
        <begin position="267"/>
        <end position="314"/>
    </location>
</feature>
<keyword evidence="11" id="KW-0964">Secreted</keyword>
<feature type="region of interest" description="Disordered" evidence="28">
    <location>
        <begin position="174"/>
        <end position="200"/>
    </location>
</feature>
<comment type="similarity">
    <text evidence="7">In the N-terminal section; belongs to the calycin superfamily. Lipocalin family.</text>
</comment>
<keyword evidence="19" id="KW-0722">Serine protease inhibitor</keyword>
<dbReference type="SUPFAM" id="SSF57362">
    <property type="entry name" value="BPTI-like"/>
    <property type="match status" value="2"/>
</dbReference>
<evidence type="ECO:0000256" key="12">
    <source>
        <dbReference type="ARBA" id="ARBA00022530"/>
    </source>
</evidence>
<keyword evidence="16" id="KW-0677">Repeat</keyword>
<evidence type="ECO:0000256" key="29">
    <source>
        <dbReference type="SAM" id="SignalP"/>
    </source>
</evidence>
<dbReference type="InterPro" id="IPR020901">
    <property type="entry name" value="Prtase_inh_Kunz-CS"/>
</dbReference>
<evidence type="ECO:0000256" key="28">
    <source>
        <dbReference type="SAM" id="MobiDB-lite"/>
    </source>
</evidence>
<dbReference type="Proteomes" id="UP000694406">
    <property type="component" value="Unplaced"/>
</dbReference>
<evidence type="ECO:0000256" key="2">
    <source>
        <dbReference type="ARBA" id="ARBA00004202"/>
    </source>
</evidence>
<evidence type="ECO:0000256" key="4">
    <source>
        <dbReference type="ARBA" id="ARBA00004498"/>
    </source>
</evidence>
<dbReference type="InterPro" id="IPR002223">
    <property type="entry name" value="Kunitz_BPTI"/>
</dbReference>
<keyword evidence="17" id="KW-0999">Mitochondrion inner membrane</keyword>
<feature type="domain" description="BPTI/Kunitz inhibitor" evidence="30">
    <location>
        <begin position="211"/>
        <end position="261"/>
    </location>
</feature>
<evidence type="ECO:0000259" key="30">
    <source>
        <dbReference type="PROSITE" id="PS50279"/>
    </source>
</evidence>
<sequence>MKPQGLLLICSAVFLLASGNPVAPADLIQIQKDFDEARIYGKWYAIALGTTCKWLKTYKDRFLSGTLMVAPGDTSKELSVTSTRLRQGTCSQVVGVYQKSSIPGKYQYYNSSRLGDFGAQPVGFQGVGSICTATLLPLPGRSPHLPEELIEEFRQFSVALGIPEDAFFRMTETGKPGAGGASQARRCGGGGGMGRWGQAETSPPPHPADFCLQPKDAGPCLGMELHYFYNTTSQNCEKFFYGGCRGNQNKFPSERRCLQTCRTEAACRLPIVPGDACKDTFWAFDAKQGTCLTFQGCGGNANKFYLEKECQEYCGLLPSGTWGKKPPVAASWGVAS</sequence>
<evidence type="ECO:0000256" key="21">
    <source>
        <dbReference type="ARBA" id="ARBA00022991"/>
    </source>
</evidence>
<keyword evidence="25" id="KW-1015">Disulfide bond</keyword>
<keyword evidence="27" id="KW-0539">Nucleus</keyword>
<dbReference type="Gene3D" id="4.10.410.10">
    <property type="entry name" value="Pancreatic trypsin inhibitor Kunitz domain"/>
    <property type="match status" value="2"/>
</dbReference>
<dbReference type="SMART" id="SM00131">
    <property type="entry name" value="KU"/>
    <property type="match status" value="2"/>
</dbReference>
<dbReference type="SUPFAM" id="SSF50814">
    <property type="entry name" value="Lipocalins"/>
    <property type="match status" value="1"/>
</dbReference>
<keyword evidence="20" id="KW-0654">Proteoglycan</keyword>
<dbReference type="InterPro" id="IPR022272">
    <property type="entry name" value="Lipocalin_CS"/>
</dbReference>
<evidence type="ECO:0000256" key="22">
    <source>
        <dbReference type="ARBA" id="ARBA00023002"/>
    </source>
</evidence>
<dbReference type="PANTHER" id="PTHR46676:SF1">
    <property type="entry name" value="PROTEIN AMBP"/>
    <property type="match status" value="1"/>
</dbReference>
<comment type="subcellular location">
    <subcellularLocation>
        <location evidence="2">Cell membrane</location>
        <topology evidence="2">Peripheral membrane protein</topology>
    </subcellularLocation>
    <subcellularLocation>
        <location evidence="5">Cytoplasm</location>
        <location evidence="5">Cytosol</location>
    </subcellularLocation>
    <subcellularLocation>
        <location evidence="3">Endoplasmic reticulum</location>
    </subcellularLocation>
    <subcellularLocation>
        <location evidence="6">Mitochondrion inner membrane</location>
        <topology evidence="6">Peripheral membrane protein</topology>
    </subcellularLocation>
    <subcellularLocation>
        <location evidence="1">Nucleus membrane</location>
    </subcellularLocation>
    <subcellularLocation>
        <location evidence="4">Secreted</location>
        <location evidence="4">Extracellular space</location>
        <location evidence="4">Extracellular matrix</location>
    </subcellularLocation>
</comment>
<evidence type="ECO:0000313" key="32">
    <source>
        <dbReference type="Proteomes" id="UP000694406"/>
    </source>
</evidence>
<keyword evidence="21" id="KW-0157">Chromophore</keyword>
<evidence type="ECO:0000256" key="1">
    <source>
        <dbReference type="ARBA" id="ARBA00004126"/>
    </source>
</evidence>
<dbReference type="GO" id="GO:0005783">
    <property type="term" value="C:endoplasmic reticulum"/>
    <property type="evidence" value="ECO:0007669"/>
    <property type="project" value="UniProtKB-SubCell"/>
</dbReference>
<evidence type="ECO:0000256" key="19">
    <source>
        <dbReference type="ARBA" id="ARBA00022900"/>
    </source>
</evidence>
<dbReference type="GO" id="GO:0005829">
    <property type="term" value="C:cytosol"/>
    <property type="evidence" value="ECO:0007669"/>
    <property type="project" value="UniProtKB-SubCell"/>
</dbReference>
<keyword evidence="23" id="KW-0496">Mitochondrion</keyword>
<evidence type="ECO:0000256" key="9">
    <source>
        <dbReference type="ARBA" id="ARBA00022475"/>
    </source>
</evidence>
<reference evidence="31" key="2">
    <citation type="submission" date="2025-09" db="UniProtKB">
        <authorList>
            <consortium name="Ensembl"/>
        </authorList>
    </citation>
    <scope>IDENTIFICATION</scope>
</reference>
<proteinExistence type="inferred from homology"/>
<dbReference type="GO" id="GO:0005743">
    <property type="term" value="C:mitochondrial inner membrane"/>
    <property type="evidence" value="ECO:0007669"/>
    <property type="project" value="UniProtKB-SubCell"/>
</dbReference>
<dbReference type="InterPro" id="IPR012674">
    <property type="entry name" value="Calycin"/>
</dbReference>
<evidence type="ECO:0000256" key="13">
    <source>
        <dbReference type="ARBA" id="ARBA00022685"/>
    </source>
</evidence>
<protein>
    <recommendedName>
        <fullName evidence="8">Protein AMBP</fullName>
    </recommendedName>
</protein>
<evidence type="ECO:0000256" key="5">
    <source>
        <dbReference type="ARBA" id="ARBA00004514"/>
    </source>
</evidence>
<evidence type="ECO:0000256" key="23">
    <source>
        <dbReference type="ARBA" id="ARBA00023128"/>
    </source>
</evidence>
<evidence type="ECO:0000256" key="8">
    <source>
        <dbReference type="ARBA" id="ARBA00018905"/>
    </source>
</evidence>
<dbReference type="PROSITE" id="PS00213">
    <property type="entry name" value="LIPOCALIN"/>
    <property type="match status" value="1"/>
</dbReference>
<dbReference type="AlphaFoldDB" id="A0A8C5WNC3"/>
<dbReference type="InterPro" id="IPR000566">
    <property type="entry name" value="Lipocln_cytosolic_FA-bd_dom"/>
</dbReference>
<evidence type="ECO:0000313" key="31">
    <source>
        <dbReference type="Ensembl" id="ENSLLTP00000001713.1"/>
    </source>
</evidence>
<dbReference type="InterPro" id="IPR036880">
    <property type="entry name" value="Kunitz_BPTI_sf"/>
</dbReference>
<keyword evidence="18" id="KW-0256">Endoplasmic reticulum</keyword>
<keyword evidence="15 29" id="KW-0732">Signal</keyword>
<feature type="chain" id="PRO_5034314611" description="Protein AMBP" evidence="29">
    <location>
        <begin position="20"/>
        <end position="336"/>
    </location>
</feature>
<dbReference type="Pfam" id="PF00061">
    <property type="entry name" value="Lipocalin"/>
    <property type="match status" value="1"/>
</dbReference>
<dbReference type="PANTHER" id="PTHR46676">
    <property type="entry name" value="PROTEIN AMBP"/>
    <property type="match status" value="1"/>
</dbReference>
<evidence type="ECO:0000256" key="26">
    <source>
        <dbReference type="ARBA" id="ARBA00023180"/>
    </source>
</evidence>
<dbReference type="PROSITE" id="PS00280">
    <property type="entry name" value="BPTI_KUNITZ_1"/>
    <property type="match status" value="1"/>
</dbReference>
<dbReference type="GO" id="GO:0005886">
    <property type="term" value="C:plasma membrane"/>
    <property type="evidence" value="ECO:0007669"/>
    <property type="project" value="UniProtKB-SubCell"/>
</dbReference>
<dbReference type="GeneTree" id="ENSGT00940000160109"/>
<dbReference type="Pfam" id="PF00014">
    <property type="entry name" value="Kunitz_BPTI"/>
    <property type="match status" value="2"/>
</dbReference>
<name>A0A8C5WNC3_LATLA</name>
<evidence type="ECO:0000256" key="27">
    <source>
        <dbReference type="ARBA" id="ARBA00023242"/>
    </source>
</evidence>
<evidence type="ECO:0000256" key="7">
    <source>
        <dbReference type="ARBA" id="ARBA00008238"/>
    </source>
</evidence>
<keyword evidence="32" id="KW-1185">Reference proteome</keyword>
<evidence type="ECO:0000256" key="6">
    <source>
        <dbReference type="ARBA" id="ARBA00004637"/>
    </source>
</evidence>
<evidence type="ECO:0000256" key="11">
    <source>
        <dbReference type="ARBA" id="ARBA00022525"/>
    </source>
</evidence>
<dbReference type="GO" id="GO:0031965">
    <property type="term" value="C:nuclear membrane"/>
    <property type="evidence" value="ECO:0007669"/>
    <property type="project" value="UniProtKB-SubCell"/>
</dbReference>
<keyword evidence="12" id="KW-0272">Extracellular matrix</keyword>
<keyword evidence="13" id="KW-0165">Cleavage on pair of basic residues</keyword>
<evidence type="ECO:0000256" key="18">
    <source>
        <dbReference type="ARBA" id="ARBA00022824"/>
    </source>
</evidence>
<dbReference type="Ensembl" id="ENSLLTT00000001779.1">
    <property type="protein sequence ID" value="ENSLLTP00000001713.1"/>
    <property type="gene ID" value="ENSLLTG00000001228.1"/>
</dbReference>
<keyword evidence="22" id="KW-0560">Oxidoreductase</keyword>
<evidence type="ECO:0000256" key="20">
    <source>
        <dbReference type="ARBA" id="ARBA00022974"/>
    </source>
</evidence>
<evidence type="ECO:0000256" key="15">
    <source>
        <dbReference type="ARBA" id="ARBA00022729"/>
    </source>
</evidence>
<dbReference type="PROSITE" id="PS50279">
    <property type="entry name" value="BPTI_KUNITZ_2"/>
    <property type="match status" value="2"/>
</dbReference>
<feature type="signal peptide" evidence="29">
    <location>
        <begin position="1"/>
        <end position="19"/>
    </location>
</feature>
<dbReference type="Gene3D" id="2.40.128.20">
    <property type="match status" value="1"/>
</dbReference>
<evidence type="ECO:0000256" key="25">
    <source>
        <dbReference type="ARBA" id="ARBA00023157"/>
    </source>
</evidence>
<dbReference type="GO" id="GO:0004867">
    <property type="term" value="F:serine-type endopeptidase inhibitor activity"/>
    <property type="evidence" value="ECO:0007669"/>
    <property type="project" value="UniProtKB-KW"/>
</dbReference>
<dbReference type="FunFam" id="4.10.410.10:FF:000005">
    <property type="entry name" value="Pancreatic trypsin inhibitor"/>
    <property type="match status" value="1"/>
</dbReference>
<evidence type="ECO:0000256" key="3">
    <source>
        <dbReference type="ARBA" id="ARBA00004240"/>
    </source>
</evidence>
<evidence type="ECO:0000256" key="17">
    <source>
        <dbReference type="ARBA" id="ARBA00022792"/>
    </source>
</evidence>
<keyword evidence="9" id="KW-1003">Cell membrane</keyword>
<evidence type="ECO:0000256" key="16">
    <source>
        <dbReference type="ARBA" id="ARBA00022737"/>
    </source>
</evidence>
<reference evidence="31" key="1">
    <citation type="submission" date="2025-08" db="UniProtKB">
        <authorList>
            <consortium name="Ensembl"/>
        </authorList>
    </citation>
    <scope>IDENTIFICATION</scope>
</reference>
<dbReference type="PRINTS" id="PR00759">
    <property type="entry name" value="BASICPTASE"/>
</dbReference>
<keyword evidence="24" id="KW-0472">Membrane</keyword>
<keyword evidence="14" id="KW-0646">Protease inhibitor</keyword>
<keyword evidence="26" id="KW-0325">Glycoprotein</keyword>
<accession>A0A8C5WNC3</accession>
<organism evidence="31 32">
    <name type="scientific">Laticauda laticaudata</name>
    <name type="common">Blue-ringed sea krait</name>
    <name type="synonym">Blue-lipped sea krait</name>
    <dbReference type="NCBI Taxonomy" id="8630"/>
    <lineage>
        <taxon>Eukaryota</taxon>
        <taxon>Metazoa</taxon>
        <taxon>Chordata</taxon>
        <taxon>Craniata</taxon>
        <taxon>Vertebrata</taxon>
        <taxon>Euteleostomi</taxon>
        <taxon>Lepidosauria</taxon>
        <taxon>Squamata</taxon>
        <taxon>Bifurcata</taxon>
        <taxon>Unidentata</taxon>
        <taxon>Episquamata</taxon>
        <taxon>Toxicofera</taxon>
        <taxon>Serpentes</taxon>
        <taxon>Colubroidea</taxon>
        <taxon>Elapidae</taxon>
        <taxon>Laticaudinae</taxon>
        <taxon>Laticauda</taxon>
    </lineage>
</organism>
<dbReference type="InterPro" id="IPR029856">
    <property type="entry name" value="AMBP"/>
</dbReference>
<dbReference type="InterPro" id="IPR002968">
    <property type="entry name" value="A1-microglobln"/>
</dbReference>
<evidence type="ECO:0000256" key="14">
    <source>
        <dbReference type="ARBA" id="ARBA00022690"/>
    </source>
</evidence>